<evidence type="ECO:0000313" key="3">
    <source>
        <dbReference type="Proteomes" id="UP001066276"/>
    </source>
</evidence>
<proteinExistence type="predicted"/>
<protein>
    <submittedName>
        <fullName evidence="2">Uncharacterized protein</fullName>
    </submittedName>
</protein>
<accession>A0AAV7NS01</accession>
<feature type="region of interest" description="Disordered" evidence="1">
    <location>
        <begin position="1"/>
        <end position="98"/>
    </location>
</feature>
<evidence type="ECO:0000313" key="2">
    <source>
        <dbReference type="EMBL" id="KAJ1117745.1"/>
    </source>
</evidence>
<sequence length="117" mass="12754">MPSAFSNHNLPVLSRREPRCLKGPPSIPGLLASESVVEERKTADREKMEGKDDGESRAVSSGYTSSTEETAPSAGYCQKKLAVPSRDEGDNLREAGRECQPRFRRSVADAGVWGFRG</sequence>
<organism evidence="2 3">
    <name type="scientific">Pleurodeles waltl</name>
    <name type="common">Iberian ribbed newt</name>
    <dbReference type="NCBI Taxonomy" id="8319"/>
    <lineage>
        <taxon>Eukaryota</taxon>
        <taxon>Metazoa</taxon>
        <taxon>Chordata</taxon>
        <taxon>Craniata</taxon>
        <taxon>Vertebrata</taxon>
        <taxon>Euteleostomi</taxon>
        <taxon>Amphibia</taxon>
        <taxon>Batrachia</taxon>
        <taxon>Caudata</taxon>
        <taxon>Salamandroidea</taxon>
        <taxon>Salamandridae</taxon>
        <taxon>Pleurodelinae</taxon>
        <taxon>Pleurodeles</taxon>
    </lineage>
</organism>
<dbReference type="AlphaFoldDB" id="A0AAV7NS01"/>
<name>A0AAV7NS01_PLEWA</name>
<reference evidence="2" key="1">
    <citation type="journal article" date="2022" name="bioRxiv">
        <title>Sequencing and chromosome-scale assembly of the giantPleurodeles waltlgenome.</title>
        <authorList>
            <person name="Brown T."/>
            <person name="Elewa A."/>
            <person name="Iarovenko S."/>
            <person name="Subramanian E."/>
            <person name="Araus A.J."/>
            <person name="Petzold A."/>
            <person name="Susuki M."/>
            <person name="Suzuki K.-i.T."/>
            <person name="Hayashi T."/>
            <person name="Toyoda A."/>
            <person name="Oliveira C."/>
            <person name="Osipova E."/>
            <person name="Leigh N.D."/>
            <person name="Simon A."/>
            <person name="Yun M.H."/>
        </authorList>
    </citation>
    <scope>NUCLEOTIDE SEQUENCE</scope>
    <source>
        <strain evidence="2">20211129_DDA</strain>
        <tissue evidence="2">Liver</tissue>
    </source>
</reference>
<gene>
    <name evidence="2" type="ORF">NDU88_005942</name>
</gene>
<keyword evidence="3" id="KW-1185">Reference proteome</keyword>
<feature type="compositionally biased region" description="Basic and acidic residues" evidence="1">
    <location>
        <begin position="37"/>
        <end position="56"/>
    </location>
</feature>
<feature type="compositionally biased region" description="Polar residues" evidence="1">
    <location>
        <begin position="58"/>
        <end position="70"/>
    </location>
</feature>
<evidence type="ECO:0000256" key="1">
    <source>
        <dbReference type="SAM" id="MobiDB-lite"/>
    </source>
</evidence>
<feature type="compositionally biased region" description="Basic and acidic residues" evidence="1">
    <location>
        <begin position="85"/>
        <end position="98"/>
    </location>
</feature>
<dbReference type="Proteomes" id="UP001066276">
    <property type="component" value="Chromosome 8"/>
</dbReference>
<comment type="caution">
    <text evidence="2">The sequence shown here is derived from an EMBL/GenBank/DDBJ whole genome shotgun (WGS) entry which is preliminary data.</text>
</comment>
<dbReference type="EMBL" id="JANPWB010000012">
    <property type="protein sequence ID" value="KAJ1117745.1"/>
    <property type="molecule type" value="Genomic_DNA"/>
</dbReference>